<evidence type="ECO:0000256" key="5">
    <source>
        <dbReference type="ARBA" id="ARBA00022801"/>
    </source>
</evidence>
<dbReference type="AlphaFoldDB" id="A0A9P6KY71"/>
<organism evidence="8 9">
    <name type="scientific">Nosema granulosis</name>
    <dbReference type="NCBI Taxonomy" id="83296"/>
    <lineage>
        <taxon>Eukaryota</taxon>
        <taxon>Fungi</taxon>
        <taxon>Fungi incertae sedis</taxon>
        <taxon>Microsporidia</taxon>
        <taxon>Nosematidae</taxon>
        <taxon>Nosema</taxon>
    </lineage>
</organism>
<dbReference type="PANTHER" id="PTHR37984:SF5">
    <property type="entry name" value="PROTEIN NYNRIN-LIKE"/>
    <property type="match status" value="1"/>
</dbReference>
<dbReference type="Pfam" id="PF17921">
    <property type="entry name" value="Integrase_H2C2"/>
    <property type="match status" value="1"/>
</dbReference>
<gene>
    <name evidence="8" type="primary">pol_52</name>
    <name evidence="8" type="ORF">NGRA_2693</name>
</gene>
<dbReference type="Proteomes" id="UP000740883">
    <property type="component" value="Unassembled WGS sequence"/>
</dbReference>
<dbReference type="Gene3D" id="3.30.420.10">
    <property type="entry name" value="Ribonuclease H-like superfamily/Ribonuclease H"/>
    <property type="match status" value="1"/>
</dbReference>
<dbReference type="PROSITE" id="PS50994">
    <property type="entry name" value="INTEGRASE"/>
    <property type="match status" value="1"/>
</dbReference>
<dbReference type="EMBL" id="SBJO01000352">
    <property type="protein sequence ID" value="KAF9761366.1"/>
    <property type="molecule type" value="Genomic_DNA"/>
</dbReference>
<dbReference type="OrthoDB" id="2430298at2759"/>
<sequence length="269" mass="31825">MVSAFKKNLDKCQRNYSVADKELLALVKGIENYRHCLLGRPFKLRIDHKALTYLWETNFFPGRLLRWSLKLAEYDSKVEYIKGENNISDGCSRAIGEETVCRIFQEELTRKEIDEILENYHQKSGHGSPNNMKFMISQRYRWNRMYRDIENHCSNCLICIRVRNEITNKKNKVIQSDYPDQLWEVDLAGKIDESDGPKFIFVEIDHYTKWIETRVLERKSASEIAKAVEELIIKKHGIPERILSDDGLEFNNQDVRTLQEEYNFSWDFG</sequence>
<accession>A0A9P6KY71</accession>
<dbReference type="InterPro" id="IPR050951">
    <property type="entry name" value="Retrovirus_Pol_polyprotein"/>
</dbReference>
<evidence type="ECO:0000256" key="2">
    <source>
        <dbReference type="ARBA" id="ARBA00022695"/>
    </source>
</evidence>
<protein>
    <submittedName>
        <fullName evidence="8">Retrovirus-related Pol polyprotein from transposon 17.6</fullName>
    </submittedName>
</protein>
<evidence type="ECO:0000259" key="7">
    <source>
        <dbReference type="PROSITE" id="PS50994"/>
    </source>
</evidence>
<name>A0A9P6KY71_9MICR</name>
<dbReference type="SUPFAM" id="SSF56672">
    <property type="entry name" value="DNA/RNA polymerases"/>
    <property type="match status" value="1"/>
</dbReference>
<feature type="domain" description="Integrase catalytic" evidence="7">
    <location>
        <begin position="175"/>
        <end position="269"/>
    </location>
</feature>
<evidence type="ECO:0000256" key="3">
    <source>
        <dbReference type="ARBA" id="ARBA00022722"/>
    </source>
</evidence>
<dbReference type="GO" id="GO:0003964">
    <property type="term" value="F:RNA-directed DNA polymerase activity"/>
    <property type="evidence" value="ECO:0007669"/>
    <property type="project" value="UniProtKB-KW"/>
</dbReference>
<dbReference type="InterPro" id="IPR036397">
    <property type="entry name" value="RNaseH_sf"/>
</dbReference>
<dbReference type="GO" id="GO:0003676">
    <property type="term" value="F:nucleic acid binding"/>
    <property type="evidence" value="ECO:0007669"/>
    <property type="project" value="InterPro"/>
</dbReference>
<dbReference type="SUPFAM" id="SSF53098">
    <property type="entry name" value="Ribonuclease H-like"/>
    <property type="match status" value="1"/>
</dbReference>
<keyword evidence="4" id="KW-0255">Endonuclease</keyword>
<keyword evidence="2" id="KW-0548">Nucleotidyltransferase</keyword>
<dbReference type="InterPro" id="IPR041373">
    <property type="entry name" value="RT_RNaseH"/>
</dbReference>
<dbReference type="GO" id="GO:0015074">
    <property type="term" value="P:DNA integration"/>
    <property type="evidence" value="ECO:0007669"/>
    <property type="project" value="InterPro"/>
</dbReference>
<dbReference type="InterPro" id="IPR012337">
    <property type="entry name" value="RNaseH-like_sf"/>
</dbReference>
<keyword evidence="5" id="KW-0378">Hydrolase</keyword>
<dbReference type="Pfam" id="PF00665">
    <property type="entry name" value="rve"/>
    <property type="match status" value="1"/>
</dbReference>
<evidence type="ECO:0000313" key="8">
    <source>
        <dbReference type="EMBL" id="KAF9761366.1"/>
    </source>
</evidence>
<evidence type="ECO:0000256" key="4">
    <source>
        <dbReference type="ARBA" id="ARBA00022759"/>
    </source>
</evidence>
<keyword evidence="3" id="KW-0540">Nuclease</keyword>
<dbReference type="InterPro" id="IPR041588">
    <property type="entry name" value="Integrase_H2C2"/>
</dbReference>
<dbReference type="Gene3D" id="1.10.340.70">
    <property type="match status" value="1"/>
</dbReference>
<comment type="caution">
    <text evidence="8">The sequence shown here is derived from an EMBL/GenBank/DDBJ whole genome shotgun (WGS) entry which is preliminary data.</text>
</comment>
<evidence type="ECO:0000313" key="9">
    <source>
        <dbReference type="Proteomes" id="UP000740883"/>
    </source>
</evidence>
<keyword evidence="1" id="KW-0808">Transferase</keyword>
<dbReference type="PANTHER" id="PTHR37984">
    <property type="entry name" value="PROTEIN CBG26694"/>
    <property type="match status" value="1"/>
</dbReference>
<proteinExistence type="predicted"/>
<keyword evidence="6" id="KW-0695">RNA-directed DNA polymerase</keyword>
<dbReference type="InterPro" id="IPR001584">
    <property type="entry name" value="Integrase_cat-core"/>
</dbReference>
<dbReference type="GO" id="GO:0004519">
    <property type="term" value="F:endonuclease activity"/>
    <property type="evidence" value="ECO:0007669"/>
    <property type="project" value="UniProtKB-KW"/>
</dbReference>
<reference evidence="8 9" key="1">
    <citation type="journal article" date="2020" name="Genome Biol. Evol.">
        <title>Comparative genomics of strictly vertically transmitted, feminizing microsporidia endosymbionts of amphipod crustaceans.</title>
        <authorList>
            <person name="Cormier A."/>
            <person name="Chebbi M.A."/>
            <person name="Giraud I."/>
            <person name="Wattier R."/>
            <person name="Teixeira M."/>
            <person name="Gilbert C."/>
            <person name="Rigaud T."/>
            <person name="Cordaux R."/>
        </authorList>
    </citation>
    <scope>NUCLEOTIDE SEQUENCE [LARGE SCALE GENOMIC DNA]</scope>
    <source>
        <strain evidence="8 9">Ou3-Ou53</strain>
    </source>
</reference>
<evidence type="ECO:0000256" key="6">
    <source>
        <dbReference type="ARBA" id="ARBA00022918"/>
    </source>
</evidence>
<dbReference type="InterPro" id="IPR043502">
    <property type="entry name" value="DNA/RNA_pol_sf"/>
</dbReference>
<dbReference type="CDD" id="cd09274">
    <property type="entry name" value="RNase_HI_RT_Ty3"/>
    <property type="match status" value="1"/>
</dbReference>
<evidence type="ECO:0000256" key="1">
    <source>
        <dbReference type="ARBA" id="ARBA00022679"/>
    </source>
</evidence>
<dbReference type="GO" id="GO:0005634">
    <property type="term" value="C:nucleus"/>
    <property type="evidence" value="ECO:0007669"/>
    <property type="project" value="UniProtKB-ARBA"/>
</dbReference>
<keyword evidence="9" id="KW-1185">Reference proteome</keyword>
<dbReference type="GO" id="GO:0016787">
    <property type="term" value="F:hydrolase activity"/>
    <property type="evidence" value="ECO:0007669"/>
    <property type="project" value="UniProtKB-KW"/>
</dbReference>
<dbReference type="Pfam" id="PF17917">
    <property type="entry name" value="RT_RNaseH"/>
    <property type="match status" value="1"/>
</dbReference>